<dbReference type="InterPro" id="IPR036188">
    <property type="entry name" value="FAD/NAD-bd_sf"/>
</dbReference>
<dbReference type="EC" id="1.-.-.-" evidence="3"/>
<evidence type="ECO:0000259" key="2">
    <source>
        <dbReference type="Pfam" id="PF01266"/>
    </source>
</evidence>
<evidence type="ECO:0000256" key="1">
    <source>
        <dbReference type="ARBA" id="ARBA00023002"/>
    </source>
</evidence>
<feature type="domain" description="FAD dependent oxidoreductase" evidence="2">
    <location>
        <begin position="36"/>
        <end position="391"/>
    </location>
</feature>
<proteinExistence type="predicted"/>
<keyword evidence="1 3" id="KW-0560">Oxidoreductase</keyword>
<protein>
    <submittedName>
        <fullName evidence="3">FAD-binding oxidoreductase</fullName>
        <ecNumber evidence="3">1.-.-.-</ecNumber>
    </submittedName>
</protein>
<sequence length="436" mass="47869">MQKVRFTPRFDNGNGWYNILPPPPPAHELLCDVTADWLVIGAGYAGLSAARTLAGHFPDQRIALVEADRVGRGTAGRNAGFAIDVPFLSESHGDPARARRIYALHSAGQAELDRLVHEHGIDCQWSRRGKYMVAVGERAQGVLRKTQELLEAINIDSRPMYTEALKERLGFSFYRMGLYSPGTYLMNPAALTRGLGRSLPENVTLYENSPITKVQFEPTVRAQTAKGSINAKGVILATDGFTEAFGIARHRLFTIMTFASLTSPFAGPEGDAKLGGTPDWGVHPVGPAGPTIRRTQDNRIWHRIGFAYSGTVSASAATMEKHRKRHIADFQKRYPHLGVPKFEHSYAGGMCMTLNTEPVFQRLSEKVFVVGGQNGIGVSKGTIHGKLIADWAAGKTSELLDYARAYGTPSKIPREPFLGWGVAARLRLEAWKGRME</sequence>
<dbReference type="Gene3D" id="3.30.9.10">
    <property type="entry name" value="D-Amino Acid Oxidase, subunit A, domain 2"/>
    <property type="match status" value="1"/>
</dbReference>
<dbReference type="PANTHER" id="PTHR13847:SF281">
    <property type="entry name" value="FAD DEPENDENT OXIDOREDUCTASE DOMAIN-CONTAINING PROTEIN"/>
    <property type="match status" value="1"/>
</dbReference>
<dbReference type="InterPro" id="IPR006076">
    <property type="entry name" value="FAD-dep_OxRdtase"/>
</dbReference>
<name>A0ABU0W0R6_9RHOB</name>
<dbReference type="RefSeq" id="WP_306681309.1">
    <property type="nucleotide sequence ID" value="NZ_JAVDBT010000014.1"/>
</dbReference>
<dbReference type="Proteomes" id="UP001239680">
    <property type="component" value="Unassembled WGS sequence"/>
</dbReference>
<evidence type="ECO:0000313" key="4">
    <source>
        <dbReference type="Proteomes" id="UP001239680"/>
    </source>
</evidence>
<organism evidence="3 4">
    <name type="scientific">Pseudogemmobacter lacusdianii</name>
    <dbReference type="NCBI Taxonomy" id="3069608"/>
    <lineage>
        <taxon>Bacteria</taxon>
        <taxon>Pseudomonadati</taxon>
        <taxon>Pseudomonadota</taxon>
        <taxon>Alphaproteobacteria</taxon>
        <taxon>Rhodobacterales</taxon>
        <taxon>Paracoccaceae</taxon>
        <taxon>Pseudogemmobacter</taxon>
    </lineage>
</organism>
<gene>
    <name evidence="3" type="ORF">Q9295_14605</name>
</gene>
<accession>A0ABU0W0R6</accession>
<dbReference type="GO" id="GO:0016491">
    <property type="term" value="F:oxidoreductase activity"/>
    <property type="evidence" value="ECO:0007669"/>
    <property type="project" value="UniProtKB-KW"/>
</dbReference>
<keyword evidence="4" id="KW-1185">Reference proteome</keyword>
<dbReference type="SUPFAM" id="SSF51905">
    <property type="entry name" value="FAD/NAD(P)-binding domain"/>
    <property type="match status" value="1"/>
</dbReference>
<dbReference type="EMBL" id="JAVDBT010000014">
    <property type="protein sequence ID" value="MDQ2067606.1"/>
    <property type="molecule type" value="Genomic_DNA"/>
</dbReference>
<dbReference type="PANTHER" id="PTHR13847">
    <property type="entry name" value="SARCOSINE DEHYDROGENASE-RELATED"/>
    <property type="match status" value="1"/>
</dbReference>
<evidence type="ECO:0000313" key="3">
    <source>
        <dbReference type="EMBL" id="MDQ2067606.1"/>
    </source>
</evidence>
<dbReference type="Pfam" id="PF01266">
    <property type="entry name" value="DAO"/>
    <property type="match status" value="1"/>
</dbReference>
<comment type="caution">
    <text evidence="3">The sequence shown here is derived from an EMBL/GenBank/DDBJ whole genome shotgun (WGS) entry which is preliminary data.</text>
</comment>
<dbReference type="Gene3D" id="3.50.50.60">
    <property type="entry name" value="FAD/NAD(P)-binding domain"/>
    <property type="match status" value="1"/>
</dbReference>
<reference evidence="3 4" key="1">
    <citation type="submission" date="2023-08" db="EMBL/GenBank/DDBJ databases">
        <title>Characterization of two Paracoccaceae strains isolated from Phycosphere and proposal of Xinfangfangia lacusdiani sp. nov.</title>
        <authorList>
            <person name="Deng Y."/>
            <person name="Zhang Y.Q."/>
        </authorList>
    </citation>
    <scope>NUCLEOTIDE SEQUENCE [LARGE SCALE GENOMIC DNA]</scope>
    <source>
        <strain evidence="3 4">CPCC 101601</strain>
    </source>
</reference>